<dbReference type="GO" id="GO:0016491">
    <property type="term" value="F:oxidoreductase activity"/>
    <property type="evidence" value="ECO:0007669"/>
    <property type="project" value="UniProtKB-KW"/>
</dbReference>
<name>A0A3G1KVL7_FORW1</name>
<dbReference type="Pfam" id="PF02738">
    <property type="entry name" value="MoCoBD_1"/>
    <property type="match status" value="1"/>
</dbReference>
<evidence type="ECO:0000256" key="2">
    <source>
        <dbReference type="ARBA" id="ARBA00023002"/>
    </source>
</evidence>
<dbReference type="Gene3D" id="3.30.365.10">
    <property type="entry name" value="Aldehyde oxidase/xanthine dehydrogenase, molybdopterin binding domain"/>
    <property type="match status" value="4"/>
</dbReference>
<dbReference type="SUPFAM" id="SSF56003">
    <property type="entry name" value="Molybdenum cofactor-binding domain"/>
    <property type="match status" value="1"/>
</dbReference>
<dbReference type="InterPro" id="IPR046867">
    <property type="entry name" value="AldOxase/xan_DH_MoCoBD2"/>
</dbReference>
<gene>
    <name evidence="4" type="ORF">DCMF_18540</name>
</gene>
<reference evidence="4 5" key="1">
    <citation type="submission" date="2016-10" db="EMBL/GenBank/DDBJ databases">
        <title>Complete Genome Sequence of Peptococcaceae strain DCMF.</title>
        <authorList>
            <person name="Edwards R.J."/>
            <person name="Holland S.I."/>
            <person name="Deshpande N.P."/>
            <person name="Wong Y.K."/>
            <person name="Ertan H."/>
            <person name="Manefield M."/>
            <person name="Russell T.L."/>
            <person name="Lee M.J."/>
        </authorList>
    </citation>
    <scope>NUCLEOTIDE SEQUENCE [LARGE SCALE GENOMIC DNA]</scope>
    <source>
        <strain evidence="4 5">DCMF</strain>
    </source>
</reference>
<protein>
    <submittedName>
        <fullName evidence="4">Xanthine dehydrogenase</fullName>
    </submittedName>
</protein>
<dbReference type="Proteomes" id="UP000323521">
    <property type="component" value="Chromosome"/>
</dbReference>
<evidence type="ECO:0000256" key="1">
    <source>
        <dbReference type="ARBA" id="ARBA00022505"/>
    </source>
</evidence>
<dbReference type="PANTHER" id="PTHR11908">
    <property type="entry name" value="XANTHINE DEHYDROGENASE"/>
    <property type="match status" value="1"/>
</dbReference>
<evidence type="ECO:0000259" key="3">
    <source>
        <dbReference type="SMART" id="SM01008"/>
    </source>
</evidence>
<sequence>MPPGYWRRRKVSAYKYLGKKIPVIDAAQKVTGQTRYTDDLKLSGMLYAKVLFSPHPHARIVAIDTREAEALPGVRAVATYRNTSQVLYNSTTRFLLQDPLILTERIFDQTVRFVGDRVAAVAADSLEIAGKAIRLIKVEYELLPYYLDGEEAVQEGAYPIHPQGNLALEVVQNAGDVDKAFAEADYIFEDRYTTPPVHQAALETHTAIADFGATGKLTVISSTQNTFGQRIVLSKIFQLPMSKVRVIAPPLGGAFGGKIEAIVEPVAAALAILCHKPVKLTYNRKESMISTRTRHGSVTYLKTGVMKDGTIIAQDFKVITNTGAYAASASNVIKAMSNKVFGSYKIPNMRFIGRPVYTNLPIAGAMRGYGSPQAYFAQQCQMQKIAKALNIDPVKVQMKNLIDPDGVDPRNQKPIGNPRPKDCLRRALELKKNWPPLDDENGEYLIGEGLAIGMHGNSAYGAHTDQTSIIIKVHDDGSCILYTGTHEMGQAALTLQKQMVCEVLDLPWEMVDVVAADTDTCPWALGDFSSRGTFIGGYAAKEAAEKVKARILAEAALLMKEDQGQLVLENAAVRSWQSGRSVSLPQVMDHAQNVTHQEIMVTHTYPTPGGPGSYGAHIVRVRVERQSGVAEVTDYIAVQDLGTVVNRFSCEGQVEGAIQMGMGYALYESLNFDERGKCTNSNFRKYKIVNATQMPRIQMDFIEEYEPTGPFGAKSLSECALVPSAPAIINAVSNAIHQEIHDLPYRPAGGR</sequence>
<dbReference type="KEGG" id="fwa:DCMF_18540"/>
<dbReference type="SUPFAM" id="SSF54665">
    <property type="entry name" value="CO dehydrogenase molybdoprotein N-domain-like"/>
    <property type="match status" value="1"/>
</dbReference>
<dbReference type="InterPro" id="IPR008274">
    <property type="entry name" value="AldOxase/xan_DH_MoCoBD1"/>
</dbReference>
<keyword evidence="2" id="KW-0560">Oxidoreductase</keyword>
<dbReference type="GO" id="GO:0005506">
    <property type="term" value="F:iron ion binding"/>
    <property type="evidence" value="ECO:0007669"/>
    <property type="project" value="InterPro"/>
</dbReference>
<dbReference type="Pfam" id="PF20256">
    <property type="entry name" value="MoCoBD_2"/>
    <property type="match status" value="1"/>
</dbReference>
<dbReference type="Gene3D" id="3.90.1170.50">
    <property type="entry name" value="Aldehyde oxidase/xanthine dehydrogenase, a/b hammerhead"/>
    <property type="match status" value="1"/>
</dbReference>
<dbReference type="Pfam" id="PF01315">
    <property type="entry name" value="Ald_Xan_dh_C"/>
    <property type="match status" value="1"/>
</dbReference>
<dbReference type="InterPro" id="IPR036856">
    <property type="entry name" value="Ald_Oxase/Xan_DH_a/b_sf"/>
</dbReference>
<dbReference type="SMART" id="SM01008">
    <property type="entry name" value="Ald_Xan_dh_C"/>
    <property type="match status" value="1"/>
</dbReference>
<organism evidence="4 5">
    <name type="scientific">Formimonas warabiya</name>
    <dbReference type="NCBI Taxonomy" id="1761012"/>
    <lineage>
        <taxon>Bacteria</taxon>
        <taxon>Bacillati</taxon>
        <taxon>Bacillota</taxon>
        <taxon>Clostridia</taxon>
        <taxon>Eubacteriales</taxon>
        <taxon>Peptococcaceae</taxon>
        <taxon>Candidatus Formimonas</taxon>
    </lineage>
</organism>
<accession>A0A3G1KVL7</accession>
<keyword evidence="5" id="KW-1185">Reference proteome</keyword>
<dbReference type="InterPro" id="IPR000674">
    <property type="entry name" value="Ald_Oxase/Xan_DH_a/b"/>
</dbReference>
<evidence type="ECO:0000313" key="4">
    <source>
        <dbReference type="EMBL" id="ATW26481.1"/>
    </source>
</evidence>
<dbReference type="EMBL" id="CP017634">
    <property type="protein sequence ID" value="ATW26481.1"/>
    <property type="molecule type" value="Genomic_DNA"/>
</dbReference>
<dbReference type="AlphaFoldDB" id="A0A3G1KVL7"/>
<evidence type="ECO:0000313" key="5">
    <source>
        <dbReference type="Proteomes" id="UP000323521"/>
    </source>
</evidence>
<dbReference type="PANTHER" id="PTHR11908:SF132">
    <property type="entry name" value="ALDEHYDE OXIDASE 1-RELATED"/>
    <property type="match status" value="1"/>
</dbReference>
<proteinExistence type="predicted"/>
<feature type="domain" description="Aldehyde oxidase/xanthine dehydrogenase a/b hammerhead" evidence="3">
    <location>
        <begin position="31"/>
        <end position="144"/>
    </location>
</feature>
<keyword evidence="1" id="KW-0500">Molybdenum</keyword>
<dbReference type="OrthoDB" id="41753at2"/>
<dbReference type="InterPro" id="IPR016208">
    <property type="entry name" value="Ald_Oxase/xanthine_DH-like"/>
</dbReference>
<dbReference type="InterPro" id="IPR037165">
    <property type="entry name" value="AldOxase/xan_DH_Mopterin-bd_sf"/>
</dbReference>